<dbReference type="Proteomes" id="UP000186456">
    <property type="component" value="Unassembled WGS sequence"/>
</dbReference>
<dbReference type="PANTHER" id="PTHR43539">
    <property type="entry name" value="FLAVIN-BINDING MONOOXYGENASE-LIKE PROTEIN (AFU_ORTHOLOGUE AFUA_4G09220)"/>
    <property type="match status" value="1"/>
</dbReference>
<dbReference type="EMBL" id="FNJN01000005">
    <property type="protein sequence ID" value="SDP19715.1"/>
    <property type="molecule type" value="Genomic_DNA"/>
</dbReference>
<name>A0A1H0QRG8_MICTS</name>
<dbReference type="GO" id="GO:0004497">
    <property type="term" value="F:monooxygenase activity"/>
    <property type="evidence" value="ECO:0007669"/>
    <property type="project" value="TreeGrafter"/>
</dbReference>
<sequence length="492" mass="52994">MTVLTPLPDAAARLAALEREAAHQSALSAGDGRSWVGQRDGIRPVVIVGAGQAGLVLARGLRRRGIDDVVVIDAAPADATGPWSTYARMHTLRTPKDIAWPTWGTPAVSPRAWFEAVYGTDAWDAIEYFPTVAWQGFLRWYREVSALTVVPSTRVRSLTPTGGDGPIEVHLEGPDGEWMLPARHVVLATGIEGAGGRHVPALLQGLPAGRVHHTHDEIDFSSLAGLRIGVLGAGTGAFDNAATALEHGAASVEVHMRRPAMPQVSPYRWMEFAGLIENYGAFSDAQKWAFNVHLSAVDQPATQNALWRAHAFDAFRFFTSSPWQHVQWTGSDIAVTTPHGIHHYDVVLSATGIVADLERRPELSAIAADATLWSDRLAPEAAAQNPGLAAFPYLDDDFGLVSRSAPDASALSRIHMFNHGARLSQGMLSHQIPGLVGGATKLAAALSRRLFERDSDELMREYLAYDVPVGVHIGRRPQPPQPAEATGVASLR</sequence>
<dbReference type="Pfam" id="PF07992">
    <property type="entry name" value="Pyr_redox_2"/>
    <property type="match status" value="1"/>
</dbReference>
<evidence type="ECO:0000259" key="3">
    <source>
        <dbReference type="Pfam" id="PF07992"/>
    </source>
</evidence>
<protein>
    <submittedName>
        <fullName evidence="4">Predicted flavoprotein CzcO associated with the cation diffusion facilitator CzcD</fullName>
    </submittedName>
</protein>
<dbReference type="InterPro" id="IPR023753">
    <property type="entry name" value="FAD/NAD-binding_dom"/>
</dbReference>
<dbReference type="InterPro" id="IPR036188">
    <property type="entry name" value="FAD/NAD-bd_sf"/>
</dbReference>
<dbReference type="Gene3D" id="3.50.50.60">
    <property type="entry name" value="FAD/NAD(P)-binding domain"/>
    <property type="match status" value="1"/>
</dbReference>
<feature type="domain" description="FAD/NAD(P)-binding" evidence="3">
    <location>
        <begin position="45"/>
        <end position="261"/>
    </location>
</feature>
<accession>A0A1H0QRG8</accession>
<keyword evidence="1" id="KW-0560">Oxidoreductase</keyword>
<evidence type="ECO:0000313" key="4">
    <source>
        <dbReference type="EMBL" id="SDP19715.1"/>
    </source>
</evidence>
<feature type="region of interest" description="Disordered" evidence="2">
    <location>
        <begin position="473"/>
        <end position="492"/>
    </location>
</feature>
<organism evidence="4 5">
    <name type="scientific">Microbacterium testaceum (strain StLB037)</name>
    <dbReference type="NCBI Taxonomy" id="979556"/>
    <lineage>
        <taxon>Bacteria</taxon>
        <taxon>Bacillati</taxon>
        <taxon>Actinomycetota</taxon>
        <taxon>Actinomycetes</taxon>
        <taxon>Micrococcales</taxon>
        <taxon>Microbacteriaceae</taxon>
        <taxon>Microbacterium</taxon>
    </lineage>
</organism>
<proteinExistence type="predicted"/>
<dbReference type="PANTHER" id="PTHR43539:SF91">
    <property type="entry name" value="FAD-DEPENDENT URATE HYDROXYLASE"/>
    <property type="match status" value="1"/>
</dbReference>
<evidence type="ECO:0000256" key="2">
    <source>
        <dbReference type="SAM" id="MobiDB-lite"/>
    </source>
</evidence>
<evidence type="ECO:0000256" key="1">
    <source>
        <dbReference type="ARBA" id="ARBA00023002"/>
    </source>
</evidence>
<dbReference type="GO" id="GO:0050660">
    <property type="term" value="F:flavin adenine dinucleotide binding"/>
    <property type="evidence" value="ECO:0007669"/>
    <property type="project" value="TreeGrafter"/>
</dbReference>
<evidence type="ECO:0000313" key="5">
    <source>
        <dbReference type="Proteomes" id="UP000186456"/>
    </source>
</evidence>
<dbReference type="RefSeq" id="WP_074696134.1">
    <property type="nucleotide sequence ID" value="NZ_FNJN01000005.1"/>
</dbReference>
<dbReference type="SUPFAM" id="SSF51905">
    <property type="entry name" value="FAD/NAD(P)-binding domain"/>
    <property type="match status" value="1"/>
</dbReference>
<gene>
    <name evidence="4" type="ORF">SAMN04487788_2500</name>
</gene>
<dbReference type="AlphaFoldDB" id="A0A1H0QRG8"/>
<dbReference type="InterPro" id="IPR050982">
    <property type="entry name" value="Auxin_biosynth/cation_transpt"/>
</dbReference>
<reference evidence="4 5" key="1">
    <citation type="submission" date="2016-10" db="EMBL/GenBank/DDBJ databases">
        <authorList>
            <person name="de Groot N.N."/>
        </authorList>
    </citation>
    <scope>NUCLEOTIDE SEQUENCE [LARGE SCALE GENOMIC DNA]</scope>
    <source>
        <strain evidence="4 5">StLB037</strain>
    </source>
</reference>